<proteinExistence type="predicted"/>
<protein>
    <submittedName>
        <fullName evidence="2">ORF2</fullName>
    </submittedName>
</protein>
<evidence type="ECO:0000313" key="2">
    <source>
        <dbReference type="EMBL" id="UYL95641.1"/>
    </source>
</evidence>
<feature type="region of interest" description="Disordered" evidence="1">
    <location>
        <begin position="294"/>
        <end position="365"/>
    </location>
</feature>
<dbReference type="EMBL" id="ON746538">
    <property type="protein sequence ID" value="UYL95641.1"/>
    <property type="molecule type" value="Viral_cRNA"/>
</dbReference>
<feature type="compositionally biased region" description="Basic and acidic residues" evidence="1">
    <location>
        <begin position="8"/>
        <end position="18"/>
    </location>
</feature>
<organism evidence="2">
    <name type="scientific">Zhangye Rhabd tick virus 1</name>
    <dbReference type="NCBI Taxonomy" id="2972340"/>
    <lineage>
        <taxon>Viruses</taxon>
        <taxon>Riboviria</taxon>
        <taxon>Orthornavirae</taxon>
        <taxon>Negarnaviricota</taxon>
        <taxon>Haploviricotina</taxon>
        <taxon>Monjiviricetes</taxon>
        <taxon>Mononegavirales</taxon>
        <taxon>Rhabdoviridae</taxon>
    </lineage>
</organism>
<feature type="compositionally biased region" description="Basic and acidic residues" evidence="1">
    <location>
        <begin position="106"/>
        <end position="121"/>
    </location>
</feature>
<feature type="compositionally biased region" description="Basic and acidic residues" evidence="1">
    <location>
        <begin position="78"/>
        <end position="89"/>
    </location>
</feature>
<reference evidence="2" key="1">
    <citation type="submission" date="2022-05" db="EMBL/GenBank/DDBJ databases">
        <authorList>
            <person name="Cao W."/>
            <person name="Jia N."/>
            <person name="Lam T.T.-Y."/>
            <person name="Ni X."/>
            <person name="Liu J."/>
        </authorList>
    </citation>
    <scope>NUCLEOTIDE SEQUENCE</scope>
    <source>
        <strain evidence="2">TIGMIC 2</strain>
    </source>
</reference>
<sequence length="455" mass="49224">MSAPEMEGEQKMDLDEVTSKMTMPPESLAEEGKVVTAATKIYSDEMGENDTVGDDKDVQDFWARPVSPDGATDLGSQSDKEVEILKEKLSAPQTPRSRSASRTRKGKDLPEDKQPEPETPKQRTKGPLTAGKSARKGTAPSTQETTTGEKSEKPPMPVPLSEHPLLSKIDIDNDRGFKVTISSKPSDLIVPDPLYVLREATGKSLAQGKDILTHTEAPHTFPVSTAKSWASATALMLATIEKMAKVFKLPDFEVTYNKTKMSFEIVQHPSIRGSSDHPALRTGTPQLVFKQKSTANAATETDLGPAEGPTPAKVSKPADPEPGTTGEDQVMDIDTDPSVGDVPGPSSKENASHPQDLPDASMTIPSLPFELPDPCTVRSAFGGKIDLDILRFVAPGVLKSKLAKWAHFQVYLLTKDPVIRQLCGYMATGNEGVYRAVHADVLMKFIELLEAPSKI</sequence>
<accession>A0A9E7V2D7</accession>
<evidence type="ECO:0000256" key="1">
    <source>
        <dbReference type="SAM" id="MobiDB-lite"/>
    </source>
</evidence>
<name>A0A9E7V2D7_9RHAB</name>
<feature type="region of interest" description="Disordered" evidence="1">
    <location>
        <begin position="1"/>
        <end position="163"/>
    </location>
</feature>